<dbReference type="InterPro" id="IPR008978">
    <property type="entry name" value="HSP20-like_chaperone"/>
</dbReference>
<dbReference type="InterPro" id="IPR002068">
    <property type="entry name" value="A-crystallin/Hsp20_dom"/>
</dbReference>
<dbReference type="CDD" id="cd06464">
    <property type="entry name" value="ACD_sHsps-like"/>
    <property type="match status" value="1"/>
</dbReference>
<comment type="similarity">
    <text evidence="1 2">Belongs to the small heat shock protein (HSP20) family.</text>
</comment>
<dbReference type="Pfam" id="PF00011">
    <property type="entry name" value="HSP20"/>
    <property type="match status" value="1"/>
</dbReference>
<evidence type="ECO:0000313" key="4">
    <source>
        <dbReference type="EMBL" id="MES0872535.1"/>
    </source>
</evidence>
<dbReference type="EMBL" id="JBEPIJ010000001">
    <property type="protein sequence ID" value="MES0872535.1"/>
    <property type="molecule type" value="Genomic_DNA"/>
</dbReference>
<dbReference type="RefSeq" id="WP_352886464.1">
    <property type="nucleotide sequence ID" value="NZ_JBEPIJ010000001.1"/>
</dbReference>
<feature type="domain" description="SHSP" evidence="3">
    <location>
        <begin position="32"/>
        <end position="143"/>
    </location>
</feature>
<evidence type="ECO:0000256" key="2">
    <source>
        <dbReference type="RuleBase" id="RU003616"/>
    </source>
</evidence>
<dbReference type="InterPro" id="IPR031107">
    <property type="entry name" value="Small_HSP"/>
</dbReference>
<dbReference type="Gene3D" id="2.60.40.790">
    <property type="match status" value="1"/>
</dbReference>
<evidence type="ECO:0000313" key="5">
    <source>
        <dbReference type="Proteomes" id="UP001465331"/>
    </source>
</evidence>
<proteinExistence type="inferred from homology"/>
<dbReference type="SUPFAM" id="SSF49764">
    <property type="entry name" value="HSP20-like chaperones"/>
    <property type="match status" value="1"/>
</dbReference>
<evidence type="ECO:0000256" key="1">
    <source>
        <dbReference type="PROSITE-ProRule" id="PRU00285"/>
    </source>
</evidence>
<protein>
    <submittedName>
        <fullName evidence="4">Hsp20/alpha crystallin family protein</fullName>
    </submittedName>
</protein>
<evidence type="ECO:0000259" key="3">
    <source>
        <dbReference type="PROSITE" id="PS01031"/>
    </source>
</evidence>
<name>A0ABV2A5K8_9GAMM</name>
<comment type="caution">
    <text evidence="4">The sequence shown here is derived from an EMBL/GenBank/DDBJ whole genome shotgun (WGS) entry which is preliminary data.</text>
</comment>
<dbReference type="Proteomes" id="UP001465331">
    <property type="component" value="Unassembled WGS sequence"/>
</dbReference>
<sequence length="143" mass="16012">MSITRYEPWALHRELLNEFNRYFERVADASSSATADWAPPVDIEEYSDKFMIYADVPGIEPSSIEVTLEKGVLTLSGSRELAVEQGSIERKRSERASGRFLRRFVLPDTVDSDSVSASGKNGVLQIVIPKRPQAQPRKIAVTN</sequence>
<dbReference type="PANTHER" id="PTHR11527">
    <property type="entry name" value="HEAT-SHOCK PROTEIN 20 FAMILY MEMBER"/>
    <property type="match status" value="1"/>
</dbReference>
<organism evidence="4 5">
    <name type="scientific">Sinimarinibacterium thermocellulolyticum</name>
    <dbReference type="NCBI Taxonomy" id="3170016"/>
    <lineage>
        <taxon>Bacteria</taxon>
        <taxon>Pseudomonadati</taxon>
        <taxon>Pseudomonadota</taxon>
        <taxon>Gammaproteobacteria</taxon>
        <taxon>Nevskiales</taxon>
        <taxon>Nevskiaceae</taxon>
        <taxon>Sinimarinibacterium</taxon>
    </lineage>
</organism>
<accession>A0ABV2A5K8</accession>
<gene>
    <name evidence="4" type="ORF">ABSH63_00700</name>
</gene>
<dbReference type="PROSITE" id="PS01031">
    <property type="entry name" value="SHSP"/>
    <property type="match status" value="1"/>
</dbReference>
<reference evidence="4 5" key="1">
    <citation type="submission" date="2024-06" db="EMBL/GenBank/DDBJ databases">
        <authorList>
            <person name="Li Z."/>
            <person name="Jiang Y."/>
        </authorList>
    </citation>
    <scope>NUCLEOTIDE SEQUENCE [LARGE SCALE GENOMIC DNA]</scope>
    <source>
        <strain evidence="4 5">HSW-8</strain>
    </source>
</reference>
<keyword evidence="5" id="KW-1185">Reference proteome</keyword>